<dbReference type="AlphaFoldDB" id="J3NWR8"/>
<dbReference type="RefSeq" id="XP_009221800.1">
    <property type="nucleotide sequence ID" value="XM_009223536.1"/>
</dbReference>
<protein>
    <submittedName>
        <fullName evidence="5 6">Uncharacterized protein</fullName>
    </submittedName>
</protein>
<gene>
    <name evidence="6" type="primary">20346188</name>
    <name evidence="5" type="ORF">GGTG_05730</name>
</gene>
<dbReference type="GO" id="GO:0005576">
    <property type="term" value="C:extracellular region"/>
    <property type="evidence" value="ECO:0007669"/>
    <property type="project" value="TreeGrafter"/>
</dbReference>
<reference evidence="7" key="1">
    <citation type="submission" date="2010-07" db="EMBL/GenBank/DDBJ databases">
        <title>The genome sequence of Gaeumannomyces graminis var. tritici strain R3-111a-1.</title>
        <authorList>
            <consortium name="The Broad Institute Genome Sequencing Platform"/>
            <person name="Ma L.-J."/>
            <person name="Dead R."/>
            <person name="Young S."/>
            <person name="Zeng Q."/>
            <person name="Koehrsen M."/>
            <person name="Alvarado L."/>
            <person name="Berlin A."/>
            <person name="Chapman S.B."/>
            <person name="Chen Z."/>
            <person name="Freedman E."/>
            <person name="Gellesch M."/>
            <person name="Goldberg J."/>
            <person name="Griggs A."/>
            <person name="Gujja S."/>
            <person name="Heilman E.R."/>
            <person name="Heiman D."/>
            <person name="Hepburn T."/>
            <person name="Howarth C."/>
            <person name="Jen D."/>
            <person name="Larson L."/>
            <person name="Mehta T."/>
            <person name="Neiman D."/>
            <person name="Pearson M."/>
            <person name="Roberts A."/>
            <person name="Saif S."/>
            <person name="Shea T."/>
            <person name="Shenoy N."/>
            <person name="Sisk P."/>
            <person name="Stolte C."/>
            <person name="Sykes S."/>
            <person name="Walk T."/>
            <person name="White J."/>
            <person name="Yandava C."/>
            <person name="Haas B."/>
            <person name="Nusbaum C."/>
            <person name="Birren B."/>
        </authorList>
    </citation>
    <scope>NUCLEOTIDE SEQUENCE [LARGE SCALE GENOMIC DNA]</scope>
    <source>
        <strain evidence="7">R3-111a-1</strain>
    </source>
</reference>
<comment type="similarity">
    <text evidence="2">Belongs to the glycosyl hydrolase 17 family.</text>
</comment>
<dbReference type="GeneID" id="20346188"/>
<dbReference type="SUPFAM" id="SSF51445">
    <property type="entry name" value="(Trans)glycosidases"/>
    <property type="match status" value="1"/>
</dbReference>
<feature type="chain" id="PRO_5015094573" evidence="4">
    <location>
        <begin position="20"/>
        <end position="315"/>
    </location>
</feature>
<dbReference type="PANTHER" id="PTHR16631">
    <property type="entry name" value="GLUCAN 1,3-BETA-GLUCOSIDASE"/>
    <property type="match status" value="1"/>
</dbReference>
<organism evidence="5">
    <name type="scientific">Gaeumannomyces tritici (strain R3-111a-1)</name>
    <name type="common">Wheat and barley take-all root rot fungus</name>
    <name type="synonym">Gaeumannomyces graminis var. tritici</name>
    <dbReference type="NCBI Taxonomy" id="644352"/>
    <lineage>
        <taxon>Eukaryota</taxon>
        <taxon>Fungi</taxon>
        <taxon>Dikarya</taxon>
        <taxon>Ascomycota</taxon>
        <taxon>Pezizomycotina</taxon>
        <taxon>Sordariomycetes</taxon>
        <taxon>Sordariomycetidae</taxon>
        <taxon>Magnaporthales</taxon>
        <taxon>Magnaporthaceae</taxon>
        <taxon>Gaeumannomyces</taxon>
    </lineage>
</organism>
<dbReference type="InterPro" id="IPR017853">
    <property type="entry name" value="GH"/>
</dbReference>
<dbReference type="GO" id="GO:0009986">
    <property type="term" value="C:cell surface"/>
    <property type="evidence" value="ECO:0007669"/>
    <property type="project" value="TreeGrafter"/>
</dbReference>
<reference evidence="5" key="3">
    <citation type="submission" date="2010-09" db="EMBL/GenBank/DDBJ databases">
        <title>Annotation of Gaeumannomyces graminis var. tritici R3-111a-1.</title>
        <authorList>
            <consortium name="The Broad Institute Genome Sequencing Platform"/>
            <person name="Ma L.-J."/>
            <person name="Dead R."/>
            <person name="Young S.K."/>
            <person name="Zeng Q."/>
            <person name="Gargeya S."/>
            <person name="Fitzgerald M."/>
            <person name="Haas B."/>
            <person name="Abouelleil A."/>
            <person name="Alvarado L."/>
            <person name="Arachchi H.M."/>
            <person name="Berlin A."/>
            <person name="Brown A."/>
            <person name="Chapman S.B."/>
            <person name="Chen Z."/>
            <person name="Dunbar C."/>
            <person name="Freedman E."/>
            <person name="Gearin G."/>
            <person name="Gellesch M."/>
            <person name="Goldberg J."/>
            <person name="Griggs A."/>
            <person name="Gujja S."/>
            <person name="Heiman D."/>
            <person name="Howarth C."/>
            <person name="Larson L."/>
            <person name="Lui A."/>
            <person name="MacDonald P.J.P."/>
            <person name="Mehta T."/>
            <person name="Montmayeur A."/>
            <person name="Murphy C."/>
            <person name="Neiman D."/>
            <person name="Pearson M."/>
            <person name="Priest M."/>
            <person name="Roberts A."/>
            <person name="Saif S."/>
            <person name="Shea T."/>
            <person name="Shenoy N."/>
            <person name="Sisk P."/>
            <person name="Stolte C."/>
            <person name="Sykes S."/>
            <person name="Yandava C."/>
            <person name="Wortman J."/>
            <person name="Nusbaum C."/>
            <person name="Birren B."/>
        </authorList>
    </citation>
    <scope>NUCLEOTIDE SEQUENCE</scope>
    <source>
        <strain evidence="5">R3-111a-1</strain>
    </source>
</reference>
<evidence type="ECO:0000313" key="5">
    <source>
        <dbReference type="EMBL" id="EJT75800.1"/>
    </source>
</evidence>
<evidence type="ECO:0000256" key="3">
    <source>
        <dbReference type="ARBA" id="ARBA00022801"/>
    </source>
</evidence>
<dbReference type="STRING" id="644352.J3NWR8"/>
<evidence type="ECO:0000313" key="6">
    <source>
        <dbReference type="EnsemblFungi" id="EJT75800"/>
    </source>
</evidence>
<proteinExistence type="inferred from homology"/>
<feature type="signal peptide" evidence="4">
    <location>
        <begin position="1"/>
        <end position="19"/>
    </location>
</feature>
<dbReference type="Proteomes" id="UP000006039">
    <property type="component" value="Unassembled WGS sequence"/>
</dbReference>
<reference evidence="5" key="2">
    <citation type="submission" date="2010-07" db="EMBL/GenBank/DDBJ databases">
        <authorList>
            <consortium name="The Broad Institute Genome Sequencing Platform"/>
            <consortium name="Broad Institute Genome Sequencing Center for Infectious Disease"/>
            <person name="Ma L.-J."/>
            <person name="Dead R."/>
            <person name="Young S."/>
            <person name="Zeng Q."/>
            <person name="Koehrsen M."/>
            <person name="Alvarado L."/>
            <person name="Berlin A."/>
            <person name="Chapman S.B."/>
            <person name="Chen Z."/>
            <person name="Freedman E."/>
            <person name="Gellesch M."/>
            <person name="Goldberg J."/>
            <person name="Griggs A."/>
            <person name="Gujja S."/>
            <person name="Heilman E.R."/>
            <person name="Heiman D."/>
            <person name="Hepburn T."/>
            <person name="Howarth C."/>
            <person name="Jen D."/>
            <person name="Larson L."/>
            <person name="Mehta T."/>
            <person name="Neiman D."/>
            <person name="Pearson M."/>
            <person name="Roberts A."/>
            <person name="Saif S."/>
            <person name="Shea T."/>
            <person name="Shenoy N."/>
            <person name="Sisk P."/>
            <person name="Stolte C."/>
            <person name="Sykes S."/>
            <person name="Walk T."/>
            <person name="White J."/>
            <person name="Yandava C."/>
            <person name="Haas B."/>
            <person name="Nusbaum C."/>
            <person name="Birren B."/>
        </authorList>
    </citation>
    <scope>NUCLEOTIDE SEQUENCE</scope>
    <source>
        <strain evidence="5">R3-111a-1</strain>
    </source>
</reference>
<evidence type="ECO:0000256" key="4">
    <source>
        <dbReference type="SAM" id="SignalP"/>
    </source>
</evidence>
<name>J3NWR8_GAET3</name>
<dbReference type="GO" id="GO:0042973">
    <property type="term" value="F:glucan endo-1,3-beta-D-glucosidase activity"/>
    <property type="evidence" value="ECO:0007669"/>
    <property type="project" value="TreeGrafter"/>
</dbReference>
<dbReference type="FunCoup" id="J3NWR8">
    <property type="interactions" value="112"/>
</dbReference>
<dbReference type="InterPro" id="IPR050732">
    <property type="entry name" value="Beta-glucan_modifiers"/>
</dbReference>
<evidence type="ECO:0000256" key="2">
    <source>
        <dbReference type="ARBA" id="ARBA00008773"/>
    </source>
</evidence>
<comment type="subcellular location">
    <subcellularLocation>
        <location evidence="1">Cell envelope</location>
    </subcellularLocation>
</comment>
<dbReference type="EMBL" id="GL385397">
    <property type="protein sequence ID" value="EJT75800.1"/>
    <property type="molecule type" value="Genomic_DNA"/>
</dbReference>
<dbReference type="Gene3D" id="3.20.20.80">
    <property type="entry name" value="Glycosidases"/>
    <property type="match status" value="1"/>
</dbReference>
<evidence type="ECO:0000256" key="1">
    <source>
        <dbReference type="ARBA" id="ARBA00004196"/>
    </source>
</evidence>
<keyword evidence="4" id="KW-0732">Signal</keyword>
<dbReference type="HOGENOM" id="CLU_027285_0_0_1"/>
<keyword evidence="3" id="KW-0378">Hydrolase</keyword>
<keyword evidence="7" id="KW-1185">Reference proteome</keyword>
<dbReference type="eggNOG" id="ENOG502QTKT">
    <property type="taxonomic scope" value="Eukaryota"/>
</dbReference>
<reference evidence="6" key="4">
    <citation type="journal article" date="2015" name="G3 (Bethesda)">
        <title>Genome sequences of three phytopathogenic species of the Magnaporthaceae family of fungi.</title>
        <authorList>
            <person name="Okagaki L.H."/>
            <person name="Nunes C.C."/>
            <person name="Sailsbery J."/>
            <person name="Clay B."/>
            <person name="Brown D."/>
            <person name="John T."/>
            <person name="Oh Y."/>
            <person name="Young N."/>
            <person name="Fitzgerald M."/>
            <person name="Haas B.J."/>
            <person name="Zeng Q."/>
            <person name="Young S."/>
            <person name="Adiconis X."/>
            <person name="Fan L."/>
            <person name="Levin J.Z."/>
            <person name="Mitchell T.K."/>
            <person name="Okubara P.A."/>
            <person name="Farman M.L."/>
            <person name="Kohn L.M."/>
            <person name="Birren B."/>
            <person name="Ma L.-J."/>
            <person name="Dean R.A."/>
        </authorList>
    </citation>
    <scope>NUCLEOTIDE SEQUENCE</scope>
    <source>
        <strain evidence="6">R3-111a-1</strain>
    </source>
</reference>
<dbReference type="GO" id="GO:0071555">
    <property type="term" value="P:cell wall organization"/>
    <property type="evidence" value="ECO:0007669"/>
    <property type="project" value="TreeGrafter"/>
</dbReference>
<dbReference type="EnsemblFungi" id="EJT75800">
    <property type="protein sequence ID" value="EJT75800"/>
    <property type="gene ID" value="GGTG_05730"/>
</dbReference>
<reference evidence="6" key="5">
    <citation type="submission" date="2018-04" db="UniProtKB">
        <authorList>
            <consortium name="EnsemblFungi"/>
        </authorList>
    </citation>
    <scope>IDENTIFICATION</scope>
    <source>
        <strain evidence="6">R3-111a-1</strain>
    </source>
</reference>
<accession>J3NWR8</accession>
<dbReference type="OrthoDB" id="941679at2759"/>
<dbReference type="PANTHER" id="PTHR16631:SF14">
    <property type="entry name" value="FAMILY 17 GLUCOSIDASE SCW10-RELATED"/>
    <property type="match status" value="1"/>
</dbReference>
<dbReference type="GO" id="GO:0009277">
    <property type="term" value="C:fungal-type cell wall"/>
    <property type="evidence" value="ECO:0007669"/>
    <property type="project" value="TreeGrafter"/>
</dbReference>
<evidence type="ECO:0000313" key="7">
    <source>
        <dbReference type="Proteomes" id="UP000006039"/>
    </source>
</evidence>
<dbReference type="VEuPathDB" id="FungiDB:GGTG_05730"/>
<sequence>MRSNILSLALVSLLGVASALPIGSRLVRRADSELANTQDDDGQAGAQVLARAAGKPGIAYAPFKKDNQCKSANEVQADFDNVLKDYSMVRLYGVECNQVATALQGAKKHKMKLFLGFFTTEPGKIAEEFKSMDKQLGGDWSLVDTVSFGNENLDKGQGVAVVLAGLKQVRGLLKGTSFKGSVVAVETWVAARDNAKILEDSDYCAVNFHPFFDQGGVTAEKAGDFIAQKIKTDLKPKCGGKRVVITETGWPHAGTPHHGAVPGIKQQAAAIASIRAAVPAADLILFSPFDDEWKKDNAGSWGAEKFWGIAGKKSG</sequence>